<comment type="domain">
    <text evidence="5">Has a modular structure: an endo-beta-1,4-glucanase catalytic module at the N-terminus, a linker rich in serines and threonines, and a C-terminal carbohydrate-binding module (CBM).</text>
</comment>
<dbReference type="PANTHER" id="PTHR33353:SF19">
    <property type="entry name" value="GLYCOSYLHYDROLASE FAMILY 61-8 PROTEIN"/>
    <property type="match status" value="1"/>
</dbReference>
<keyword evidence="5" id="KW-0624">Polysaccharide degradation</keyword>
<dbReference type="EMBL" id="ML119138">
    <property type="protein sequence ID" value="RPB11068.1"/>
    <property type="molecule type" value="Genomic_DNA"/>
</dbReference>
<evidence type="ECO:0000256" key="3">
    <source>
        <dbReference type="ARBA" id="ARBA00022525"/>
    </source>
</evidence>
<feature type="signal peptide" evidence="6">
    <location>
        <begin position="1"/>
        <end position="20"/>
    </location>
</feature>
<keyword evidence="8" id="KW-0378">Hydrolase</keyword>
<dbReference type="InterPro" id="IPR049892">
    <property type="entry name" value="AA9"/>
</dbReference>
<dbReference type="AlphaFoldDB" id="A0A3N4KNP2"/>
<keyword evidence="3 5" id="KW-0964">Secreted</keyword>
<feature type="chain" id="PRO_5017994810" description="AA9 family lytic polysaccharide monooxygenase" evidence="6">
    <location>
        <begin position="21"/>
        <end position="286"/>
    </location>
</feature>
<comment type="subcellular location">
    <subcellularLocation>
        <location evidence="2 5">Secreted</location>
    </subcellularLocation>
</comment>
<keyword evidence="5" id="KW-0119">Carbohydrate metabolism</keyword>
<evidence type="ECO:0000256" key="1">
    <source>
        <dbReference type="ARBA" id="ARBA00001973"/>
    </source>
</evidence>
<evidence type="ECO:0000256" key="5">
    <source>
        <dbReference type="RuleBase" id="RU368122"/>
    </source>
</evidence>
<dbReference type="Gene3D" id="2.70.50.70">
    <property type="match status" value="1"/>
</dbReference>
<feature type="domain" description="Auxiliary Activity family 9 catalytic" evidence="7">
    <location>
        <begin position="21"/>
        <end position="230"/>
    </location>
</feature>
<keyword evidence="9" id="KW-1185">Reference proteome</keyword>
<evidence type="ECO:0000256" key="2">
    <source>
        <dbReference type="ARBA" id="ARBA00004613"/>
    </source>
</evidence>
<dbReference type="Pfam" id="PF03443">
    <property type="entry name" value="AA9"/>
    <property type="match status" value="1"/>
</dbReference>
<accession>A0A3N4KNP2</accession>
<dbReference type="GO" id="GO:0030245">
    <property type="term" value="P:cellulose catabolic process"/>
    <property type="evidence" value="ECO:0007669"/>
    <property type="project" value="UniProtKB-UniRule"/>
</dbReference>
<evidence type="ECO:0000259" key="7">
    <source>
        <dbReference type="Pfam" id="PF03443"/>
    </source>
</evidence>
<dbReference type="OrthoDB" id="4849160at2759"/>
<dbReference type="GO" id="GO:0008810">
    <property type="term" value="F:cellulase activity"/>
    <property type="evidence" value="ECO:0007669"/>
    <property type="project" value="UniProtKB-UniRule"/>
</dbReference>
<name>A0A3N4KNP2_9PEZI</name>
<dbReference type="CDD" id="cd21175">
    <property type="entry name" value="LPMO_AA9"/>
    <property type="match status" value="1"/>
</dbReference>
<keyword evidence="5" id="KW-0136">Cellulose degradation</keyword>
<evidence type="ECO:0000256" key="4">
    <source>
        <dbReference type="ARBA" id="ARBA00023157"/>
    </source>
</evidence>
<evidence type="ECO:0000313" key="8">
    <source>
        <dbReference type="EMBL" id="RPB11068.1"/>
    </source>
</evidence>
<dbReference type="EC" id="1.14.99.56" evidence="5"/>
<dbReference type="GO" id="GO:0005576">
    <property type="term" value="C:extracellular region"/>
    <property type="evidence" value="ECO:0007669"/>
    <property type="project" value="UniProtKB-SubCell"/>
</dbReference>
<evidence type="ECO:0000313" key="9">
    <source>
        <dbReference type="Proteomes" id="UP000277580"/>
    </source>
</evidence>
<dbReference type="InParanoid" id="A0A3N4KNP2"/>
<keyword evidence="6" id="KW-0732">Signal</keyword>
<dbReference type="STRING" id="1392247.A0A3N4KNP2"/>
<proteinExistence type="predicted"/>
<comment type="function">
    <text evidence="5">Lytic polysaccharide monooxygenase (LMPO) that depolymerizes crystalline and amorphous polysaccharides via the oxidation of scissile alpha- or beta-(1-4)-glycosidic bonds, yielding C1 and/or C4 oxidation products. Catalysis by LPMOs requires the reduction of the active-site copper from Cu(II) to Cu(I) by a reducing agent and H(2)O(2) or O(2) as a cosubstrate.</text>
</comment>
<dbReference type="PANTHER" id="PTHR33353">
    <property type="entry name" value="PUTATIVE (AFU_ORTHOLOGUE AFUA_1G12560)-RELATED"/>
    <property type="match status" value="1"/>
</dbReference>
<dbReference type="InterPro" id="IPR005103">
    <property type="entry name" value="AA9_LPMO"/>
</dbReference>
<reference evidence="8 9" key="1">
    <citation type="journal article" date="2018" name="Nat. Ecol. Evol.">
        <title>Pezizomycetes genomes reveal the molecular basis of ectomycorrhizal truffle lifestyle.</title>
        <authorList>
            <person name="Murat C."/>
            <person name="Payen T."/>
            <person name="Noel B."/>
            <person name="Kuo A."/>
            <person name="Morin E."/>
            <person name="Chen J."/>
            <person name="Kohler A."/>
            <person name="Krizsan K."/>
            <person name="Balestrini R."/>
            <person name="Da Silva C."/>
            <person name="Montanini B."/>
            <person name="Hainaut M."/>
            <person name="Levati E."/>
            <person name="Barry K.W."/>
            <person name="Belfiori B."/>
            <person name="Cichocki N."/>
            <person name="Clum A."/>
            <person name="Dockter R.B."/>
            <person name="Fauchery L."/>
            <person name="Guy J."/>
            <person name="Iotti M."/>
            <person name="Le Tacon F."/>
            <person name="Lindquist E.A."/>
            <person name="Lipzen A."/>
            <person name="Malagnac F."/>
            <person name="Mello A."/>
            <person name="Molinier V."/>
            <person name="Miyauchi S."/>
            <person name="Poulain J."/>
            <person name="Riccioni C."/>
            <person name="Rubini A."/>
            <person name="Sitrit Y."/>
            <person name="Splivallo R."/>
            <person name="Traeger S."/>
            <person name="Wang M."/>
            <person name="Zifcakova L."/>
            <person name="Wipf D."/>
            <person name="Zambonelli A."/>
            <person name="Paolocci F."/>
            <person name="Nowrousian M."/>
            <person name="Ottonello S."/>
            <person name="Baldrian P."/>
            <person name="Spatafora J.W."/>
            <person name="Henrissat B."/>
            <person name="Nagy L.G."/>
            <person name="Aury J.M."/>
            <person name="Wincker P."/>
            <person name="Grigoriev I.V."/>
            <person name="Bonfante P."/>
            <person name="Martin F.M."/>
        </authorList>
    </citation>
    <scope>NUCLEOTIDE SEQUENCE [LARGE SCALE GENOMIC DNA]</scope>
    <source>
        <strain evidence="8 9">CCBAS932</strain>
    </source>
</reference>
<dbReference type="GO" id="GO:0030248">
    <property type="term" value="F:cellulose binding"/>
    <property type="evidence" value="ECO:0007669"/>
    <property type="project" value="UniProtKB-UniRule"/>
</dbReference>
<organism evidence="8 9">
    <name type="scientific">Morchella conica CCBAS932</name>
    <dbReference type="NCBI Taxonomy" id="1392247"/>
    <lineage>
        <taxon>Eukaryota</taxon>
        <taxon>Fungi</taxon>
        <taxon>Dikarya</taxon>
        <taxon>Ascomycota</taxon>
        <taxon>Pezizomycotina</taxon>
        <taxon>Pezizomycetes</taxon>
        <taxon>Pezizales</taxon>
        <taxon>Morchellaceae</taxon>
        <taxon>Morchella</taxon>
    </lineage>
</organism>
<dbReference type="Proteomes" id="UP000277580">
    <property type="component" value="Unassembled WGS sequence"/>
</dbReference>
<evidence type="ECO:0000256" key="6">
    <source>
        <dbReference type="SAM" id="SignalP"/>
    </source>
</evidence>
<protein>
    <recommendedName>
        <fullName evidence="5">AA9 family lytic polysaccharide monooxygenase</fullName>
        <ecNumber evidence="5">1.14.99.56</ecNumber>
    </recommendedName>
    <alternativeName>
        <fullName evidence="5">Endo-beta-1,4-glucanase</fullName>
    </alternativeName>
    <alternativeName>
        <fullName evidence="5">Glycosyl hydrolase 61 family protein</fullName>
    </alternativeName>
</protein>
<comment type="catalytic activity">
    <reaction evidence="5">
        <text>[(1-&gt;4)-beta-D-glucosyl]n+m + reduced acceptor + O2 = 4-dehydro-beta-D-glucosyl-[(1-&gt;4)-beta-D-glucosyl]n-1 + [(1-&gt;4)-beta-D-glucosyl]m + acceptor + H2O.</text>
        <dbReference type="EC" id="1.14.99.56"/>
    </reaction>
</comment>
<comment type="cofactor">
    <cofactor evidence="1">
        <name>Cu(2+)</name>
        <dbReference type="ChEBI" id="CHEBI:29036"/>
    </cofactor>
</comment>
<gene>
    <name evidence="8" type="ORF">P167DRAFT_489886</name>
</gene>
<sequence>MVSASLIFSALALLASQAAAHGGVGKYIIGSTEYKGWEPYNSAAGQSTIQRKYSSYDPILTPTGTNIRCNNAGETSQLSASIAAGTDITAVWTQWTHAEGPVTVYMAKCPASCADFDGSGAVWFKIDEAGLLSGTINKGEWGNGIILKTLKWTTTIPASLAPGNYIIRHEVLALHQELTPQFYPECAQLTVTGSGTASPSGSYLVSLPGAFSMSDPGVSVRITSDTSTTYIVPGPAVWPGTGSGTGTTPVVTSSAAPAATTSSVASVVTSAAPASTGAAVAKYGQW</sequence>
<keyword evidence="4 5" id="KW-1015">Disulfide bond</keyword>